<dbReference type="GO" id="GO:0009228">
    <property type="term" value="P:thiamine biosynthetic process"/>
    <property type="evidence" value="ECO:0007669"/>
    <property type="project" value="InterPro"/>
</dbReference>
<dbReference type="Pfam" id="PF09084">
    <property type="entry name" value="NMT1"/>
    <property type="match status" value="1"/>
</dbReference>
<dbReference type="PANTHER" id="PTHR31528">
    <property type="entry name" value="4-AMINO-5-HYDROXYMETHYL-2-METHYLPYRIMIDINE PHOSPHATE SYNTHASE THI11-RELATED"/>
    <property type="match status" value="1"/>
</dbReference>
<dbReference type="Proteomes" id="UP000526501">
    <property type="component" value="Unassembled WGS sequence"/>
</dbReference>
<accession>A0A7X1E9J8</accession>
<keyword evidence="3" id="KW-1185">Reference proteome</keyword>
<organism evidence="2 3">
    <name type="scientific">Pelagicoccus albus</name>
    <dbReference type="NCBI Taxonomy" id="415222"/>
    <lineage>
        <taxon>Bacteria</taxon>
        <taxon>Pseudomonadati</taxon>
        <taxon>Verrucomicrobiota</taxon>
        <taxon>Opitutia</taxon>
        <taxon>Puniceicoccales</taxon>
        <taxon>Pelagicoccaceae</taxon>
        <taxon>Pelagicoccus</taxon>
    </lineage>
</organism>
<sequence length="337" mass="37870">MALMIHGRSVSVISGIILVALGALWQGCSENGTEELTSDTLPLVRLQANWYAQTSHGGFHQAMAKGIYEKHGVQVELMDAGPGSKFMQKVALGDADIGMNRFDSIAQAVDKGLPIVAVAIFMYHDAAAFMVREDSPVKTFSDLDGRRVMLAVGSTFEAYFRRQFDIEFKAVPYNWGYGEFMIDPELTQQSYVTNEPYFVAREGVATRTLPFYEAGYDPPQVLFANREFLEKNPDTVRRFLAATIEGYLDFMDNDPQPAFDSIHSYNPNLDQDHMRFAHGVLVDQHFLRGEPELDYQYGTMPDAKMRKVVDILKDLDLVSKELTLEECVDSSFLPGED</sequence>
<evidence type="ECO:0000313" key="3">
    <source>
        <dbReference type="Proteomes" id="UP000526501"/>
    </source>
</evidence>
<gene>
    <name evidence="2" type="ORF">H5P27_17935</name>
</gene>
<feature type="domain" description="SsuA/THI5-like" evidence="1">
    <location>
        <begin position="53"/>
        <end position="256"/>
    </location>
</feature>
<dbReference type="InterPro" id="IPR015168">
    <property type="entry name" value="SsuA/THI5"/>
</dbReference>
<dbReference type="PANTHER" id="PTHR31528:SF3">
    <property type="entry name" value="THIAMINE BIOSYNTHESIS PROTEIN HI_0357-RELATED"/>
    <property type="match status" value="1"/>
</dbReference>
<comment type="caution">
    <text evidence="2">The sequence shown here is derived from an EMBL/GenBank/DDBJ whole genome shotgun (WGS) entry which is preliminary data.</text>
</comment>
<dbReference type="AlphaFoldDB" id="A0A7X1E9J8"/>
<proteinExistence type="predicted"/>
<evidence type="ECO:0000259" key="1">
    <source>
        <dbReference type="Pfam" id="PF09084"/>
    </source>
</evidence>
<reference evidence="2 3" key="1">
    <citation type="submission" date="2020-07" db="EMBL/GenBank/DDBJ databases">
        <authorList>
            <person name="Feng X."/>
        </authorList>
    </citation>
    <scope>NUCLEOTIDE SEQUENCE [LARGE SCALE GENOMIC DNA]</scope>
    <source>
        <strain evidence="2 3">JCM23202</strain>
    </source>
</reference>
<dbReference type="Gene3D" id="3.40.190.10">
    <property type="entry name" value="Periplasmic binding protein-like II"/>
    <property type="match status" value="3"/>
</dbReference>
<dbReference type="EMBL" id="JACHVC010000013">
    <property type="protein sequence ID" value="MBC2607940.1"/>
    <property type="molecule type" value="Genomic_DNA"/>
</dbReference>
<dbReference type="InterPro" id="IPR027939">
    <property type="entry name" value="NMT1/THI5"/>
</dbReference>
<protein>
    <submittedName>
        <fullName evidence="2">ABC transporter substrate-binding protein</fullName>
    </submittedName>
</protein>
<name>A0A7X1E9J8_9BACT</name>
<dbReference type="SUPFAM" id="SSF53850">
    <property type="entry name" value="Periplasmic binding protein-like II"/>
    <property type="match status" value="1"/>
</dbReference>
<evidence type="ECO:0000313" key="2">
    <source>
        <dbReference type="EMBL" id="MBC2607940.1"/>
    </source>
</evidence>